<dbReference type="Gene3D" id="3.20.20.190">
    <property type="entry name" value="Phosphatidylinositol (PI) phosphodiesterase"/>
    <property type="match status" value="1"/>
</dbReference>
<comment type="caution">
    <text evidence="2">The sequence shown here is derived from an EMBL/GenBank/DDBJ whole genome shotgun (WGS) entry which is preliminary data.</text>
</comment>
<evidence type="ECO:0008006" key="4">
    <source>
        <dbReference type="Google" id="ProtNLM"/>
    </source>
</evidence>
<dbReference type="PANTHER" id="PTHR43805:SF1">
    <property type="entry name" value="GP-PDE DOMAIN-CONTAINING PROTEIN"/>
    <property type="match status" value="1"/>
</dbReference>
<protein>
    <recommendedName>
        <fullName evidence="4">GP-PDE domain-containing protein</fullName>
    </recommendedName>
</protein>
<dbReference type="OrthoDB" id="1058301at2759"/>
<name>A0A072PDS3_9EURO</name>
<accession>A0A072PDS3</accession>
<dbReference type="HOGENOM" id="CLU_051209_0_0_1"/>
<evidence type="ECO:0000313" key="2">
    <source>
        <dbReference type="EMBL" id="KEF58229.1"/>
    </source>
</evidence>
<sequence>MIHDNGLGRETDVGEQTGQAAYNPFTGKGYNPKVKDSNFTGFIEKLHLRDESGRVREETVPSLPEMIQNIHDAGTDLVLQLDFKDKEAVEPAYWQLKGLKNAAGVPANEWCIYKLQATWWRTPEEFEALPWVRDAFRSGIQLAYIPVYNPIDEAAWDTLNGLKGFLRTNYTISAEIELYSPNGPLQQLLDHVKGLDYSNEAFRTSGIFFDTANYSLPADIRVKNSVYVFQDNKAPALLDSIVGNKSVDGHDYRSDFAWILETGFNWVITDTPDEWDRRLREQGRRNVKRLFADGQHAIDQALEAGWYRRRHAKDFSG</sequence>
<dbReference type="AlphaFoldDB" id="A0A072PDS3"/>
<reference evidence="2 3" key="1">
    <citation type="submission" date="2013-03" db="EMBL/GenBank/DDBJ databases">
        <title>The Genome Sequence of Exophiala aquamarina CBS 119918.</title>
        <authorList>
            <consortium name="The Broad Institute Genomics Platform"/>
            <person name="Cuomo C."/>
            <person name="de Hoog S."/>
            <person name="Gorbushina A."/>
            <person name="Walker B."/>
            <person name="Young S.K."/>
            <person name="Zeng Q."/>
            <person name="Gargeya S."/>
            <person name="Fitzgerald M."/>
            <person name="Haas B."/>
            <person name="Abouelleil A."/>
            <person name="Allen A.W."/>
            <person name="Alvarado L."/>
            <person name="Arachchi H.M."/>
            <person name="Berlin A.M."/>
            <person name="Chapman S.B."/>
            <person name="Gainer-Dewar J."/>
            <person name="Goldberg J."/>
            <person name="Griggs A."/>
            <person name="Gujja S."/>
            <person name="Hansen M."/>
            <person name="Howarth C."/>
            <person name="Imamovic A."/>
            <person name="Ireland A."/>
            <person name="Larimer J."/>
            <person name="McCowan C."/>
            <person name="Murphy C."/>
            <person name="Pearson M."/>
            <person name="Poon T.W."/>
            <person name="Priest M."/>
            <person name="Roberts A."/>
            <person name="Saif S."/>
            <person name="Shea T."/>
            <person name="Sisk P."/>
            <person name="Sykes S."/>
            <person name="Wortman J."/>
            <person name="Nusbaum C."/>
            <person name="Birren B."/>
        </authorList>
    </citation>
    <scope>NUCLEOTIDE SEQUENCE [LARGE SCALE GENOMIC DNA]</scope>
    <source>
        <strain evidence="2 3">CBS 119918</strain>
    </source>
</reference>
<organism evidence="2 3">
    <name type="scientific">Exophiala aquamarina CBS 119918</name>
    <dbReference type="NCBI Taxonomy" id="1182545"/>
    <lineage>
        <taxon>Eukaryota</taxon>
        <taxon>Fungi</taxon>
        <taxon>Dikarya</taxon>
        <taxon>Ascomycota</taxon>
        <taxon>Pezizomycotina</taxon>
        <taxon>Eurotiomycetes</taxon>
        <taxon>Chaetothyriomycetidae</taxon>
        <taxon>Chaetothyriales</taxon>
        <taxon>Herpotrichiellaceae</taxon>
        <taxon>Exophiala</taxon>
    </lineage>
</organism>
<dbReference type="GO" id="GO:0006629">
    <property type="term" value="P:lipid metabolic process"/>
    <property type="evidence" value="ECO:0007669"/>
    <property type="project" value="InterPro"/>
</dbReference>
<dbReference type="PANTHER" id="PTHR43805">
    <property type="entry name" value="GLYCEROPHOSPHORYL DIESTER PHOSPHODIESTERASE"/>
    <property type="match status" value="1"/>
</dbReference>
<dbReference type="STRING" id="1182545.A0A072PDS3"/>
<dbReference type="GeneID" id="25281072"/>
<evidence type="ECO:0000256" key="1">
    <source>
        <dbReference type="SAM" id="MobiDB-lite"/>
    </source>
</evidence>
<evidence type="ECO:0000313" key="3">
    <source>
        <dbReference type="Proteomes" id="UP000027920"/>
    </source>
</evidence>
<dbReference type="Proteomes" id="UP000027920">
    <property type="component" value="Unassembled WGS sequence"/>
</dbReference>
<dbReference type="InterPro" id="IPR017946">
    <property type="entry name" value="PLC-like_Pdiesterase_TIM-brl"/>
</dbReference>
<feature type="region of interest" description="Disordered" evidence="1">
    <location>
        <begin position="1"/>
        <end position="27"/>
    </location>
</feature>
<feature type="compositionally biased region" description="Basic and acidic residues" evidence="1">
    <location>
        <begin position="1"/>
        <end position="12"/>
    </location>
</feature>
<dbReference type="RefSeq" id="XP_013260819.1">
    <property type="nucleotide sequence ID" value="XM_013405365.1"/>
</dbReference>
<dbReference type="EMBL" id="AMGV01000004">
    <property type="protein sequence ID" value="KEF58229.1"/>
    <property type="molecule type" value="Genomic_DNA"/>
</dbReference>
<proteinExistence type="predicted"/>
<keyword evidence="3" id="KW-1185">Reference proteome</keyword>
<gene>
    <name evidence="2" type="ORF">A1O9_06155</name>
</gene>
<dbReference type="GO" id="GO:0008081">
    <property type="term" value="F:phosphoric diester hydrolase activity"/>
    <property type="evidence" value="ECO:0007669"/>
    <property type="project" value="InterPro"/>
</dbReference>
<dbReference type="VEuPathDB" id="FungiDB:A1O9_06155"/>